<keyword evidence="7" id="KW-1185">Reference proteome</keyword>
<keyword evidence="4" id="KW-0812">Transmembrane</keyword>
<evidence type="ECO:0000259" key="5">
    <source>
        <dbReference type="Pfam" id="PF13407"/>
    </source>
</evidence>
<accession>A0AAE3JGA9</accession>
<name>A0AAE3JGA9_9FIRM</name>
<keyword evidence="3" id="KW-0732">Signal</keyword>
<comment type="subcellular location">
    <subcellularLocation>
        <location evidence="1">Cell envelope</location>
    </subcellularLocation>
</comment>
<dbReference type="GO" id="GO:0030246">
    <property type="term" value="F:carbohydrate binding"/>
    <property type="evidence" value="ECO:0007669"/>
    <property type="project" value="UniProtKB-ARBA"/>
</dbReference>
<evidence type="ECO:0000313" key="7">
    <source>
        <dbReference type="Proteomes" id="UP001198182"/>
    </source>
</evidence>
<dbReference type="RefSeq" id="WP_308454737.1">
    <property type="nucleotide sequence ID" value="NZ_JAJEQR010000061.1"/>
</dbReference>
<evidence type="ECO:0000256" key="2">
    <source>
        <dbReference type="ARBA" id="ARBA00007639"/>
    </source>
</evidence>
<dbReference type="AlphaFoldDB" id="A0AAE3JGA9"/>
<organism evidence="6 7">
    <name type="scientific">Hominifimenecus microfluidus</name>
    <dbReference type="NCBI Taxonomy" id="2885348"/>
    <lineage>
        <taxon>Bacteria</taxon>
        <taxon>Bacillati</taxon>
        <taxon>Bacillota</taxon>
        <taxon>Clostridia</taxon>
        <taxon>Lachnospirales</taxon>
        <taxon>Lachnospiraceae</taxon>
        <taxon>Hominifimenecus</taxon>
    </lineage>
</organism>
<feature type="transmembrane region" description="Helical" evidence="4">
    <location>
        <begin position="12"/>
        <end position="32"/>
    </location>
</feature>
<dbReference type="Pfam" id="PF13407">
    <property type="entry name" value="Peripla_BP_4"/>
    <property type="match status" value="1"/>
</dbReference>
<dbReference type="InterPro" id="IPR028082">
    <property type="entry name" value="Peripla_BP_I"/>
</dbReference>
<dbReference type="InterPro" id="IPR025997">
    <property type="entry name" value="SBP_2_dom"/>
</dbReference>
<dbReference type="Proteomes" id="UP001198182">
    <property type="component" value="Unassembled WGS sequence"/>
</dbReference>
<keyword evidence="4" id="KW-0472">Membrane</keyword>
<evidence type="ECO:0000256" key="4">
    <source>
        <dbReference type="SAM" id="Phobius"/>
    </source>
</evidence>
<dbReference type="EMBL" id="JAJEQR010000061">
    <property type="protein sequence ID" value="MCC2232330.1"/>
    <property type="molecule type" value="Genomic_DNA"/>
</dbReference>
<comment type="similarity">
    <text evidence="2">Belongs to the bacterial solute-binding protein 2 family.</text>
</comment>
<reference evidence="6" key="1">
    <citation type="submission" date="2021-10" db="EMBL/GenBank/DDBJ databases">
        <title>Anaerobic single-cell dispensing facilitates the cultivation of human gut bacteria.</title>
        <authorList>
            <person name="Afrizal A."/>
        </authorList>
    </citation>
    <scope>NUCLEOTIDE SEQUENCE</scope>
    <source>
        <strain evidence="6">CLA-AA-H215</strain>
    </source>
</reference>
<dbReference type="GO" id="GO:0030313">
    <property type="term" value="C:cell envelope"/>
    <property type="evidence" value="ECO:0007669"/>
    <property type="project" value="UniProtKB-SubCell"/>
</dbReference>
<proteinExistence type="inferred from homology"/>
<protein>
    <submittedName>
        <fullName evidence="6">Substrate-binding domain-containing protein</fullName>
    </submittedName>
</protein>
<evidence type="ECO:0000256" key="1">
    <source>
        <dbReference type="ARBA" id="ARBA00004196"/>
    </source>
</evidence>
<keyword evidence="4" id="KW-1133">Transmembrane helix</keyword>
<dbReference type="PANTHER" id="PTHR46847:SF1">
    <property type="entry name" value="D-ALLOSE-BINDING PERIPLASMIC PROTEIN-RELATED"/>
    <property type="match status" value="1"/>
</dbReference>
<evidence type="ECO:0000313" key="6">
    <source>
        <dbReference type="EMBL" id="MCC2232330.1"/>
    </source>
</evidence>
<comment type="caution">
    <text evidence="6">The sequence shown here is derived from an EMBL/GenBank/DDBJ whole genome shotgun (WGS) entry which is preliminary data.</text>
</comment>
<evidence type="ECO:0000256" key="3">
    <source>
        <dbReference type="ARBA" id="ARBA00022729"/>
    </source>
</evidence>
<dbReference type="PANTHER" id="PTHR46847">
    <property type="entry name" value="D-ALLOSE-BINDING PERIPLASMIC PROTEIN-RELATED"/>
    <property type="match status" value="1"/>
</dbReference>
<dbReference type="Gene3D" id="3.40.50.2300">
    <property type="match status" value="2"/>
</dbReference>
<feature type="domain" description="Periplasmic binding protein" evidence="5">
    <location>
        <begin position="50"/>
        <end position="304"/>
    </location>
</feature>
<gene>
    <name evidence="6" type="ORF">LKD81_15250</name>
</gene>
<dbReference type="SUPFAM" id="SSF53822">
    <property type="entry name" value="Periplasmic binding protein-like I"/>
    <property type="match status" value="1"/>
</dbReference>
<sequence>MKLKTDRKKDLSMIFAALIVALVYIICVIYIYQSLNVSETDSGESSRRQVAVIVKSTDSAFWKSVFSGAGAAATEYNLSVTTQGPENEDDYETQNEMIRQAVQDGAEAIIFSAVDFYANADTIDEAAAAGVKIIVIDSTVNSEHISCSISTDNYKAGQMAAQAILNAAEGSLKLGIVNFDRNSANGQQREKGLRDVLGTQPRVEIMDAINVKSTTEDAKRGTEKMLERHPEINAIATFNEWTSLGVGYAIRELGIGEETAVVAFDSNVVSVGMLETGEVDALIVQNPYAIGYLGVEHAYRLINGLPVAEKDVDTATTIITKENMYEEESQKVLFPVD</sequence>